<keyword evidence="2 7" id="KW-1003">Cell membrane</keyword>
<feature type="transmembrane region" description="Helical" evidence="7">
    <location>
        <begin position="208"/>
        <end position="236"/>
    </location>
</feature>
<keyword evidence="7" id="KW-0915">Sodium</keyword>
<feature type="transmembrane region" description="Helical" evidence="7">
    <location>
        <begin position="256"/>
        <end position="279"/>
    </location>
</feature>
<evidence type="ECO:0000256" key="1">
    <source>
        <dbReference type="ARBA" id="ARBA00004429"/>
    </source>
</evidence>
<comment type="similarity">
    <text evidence="7">Belongs to the NhaA Na(+)/H(+) (TC 2.A.33) antiporter family.</text>
</comment>
<feature type="transmembrane region" description="Helical" evidence="7">
    <location>
        <begin position="90"/>
        <end position="113"/>
    </location>
</feature>
<organism evidence="8 9">
    <name type="scientific">Pseudobowmanella zhangzhouensis</name>
    <dbReference type="NCBI Taxonomy" id="1537679"/>
    <lineage>
        <taxon>Bacteria</taxon>
        <taxon>Pseudomonadati</taxon>
        <taxon>Pseudomonadota</taxon>
        <taxon>Gammaproteobacteria</taxon>
        <taxon>Alteromonadales</taxon>
        <taxon>Alteromonadaceae</taxon>
    </lineage>
</organism>
<comment type="subcellular location">
    <subcellularLocation>
        <location evidence="1">Cell inner membrane</location>
        <topology evidence="1">Multi-pass membrane protein</topology>
    </subcellularLocation>
    <subcellularLocation>
        <location evidence="7">Cell membrane</location>
        <topology evidence="7">Multi-pass membrane protein</topology>
    </subcellularLocation>
</comment>
<comment type="caution">
    <text evidence="8">The sequence shown here is derived from an EMBL/GenBank/DDBJ whole genome shotgun (WGS) entry which is preliminary data.</text>
</comment>
<dbReference type="RefSeq" id="WP_131259049.1">
    <property type="nucleotide sequence ID" value="NZ_JBHSUS010000001.1"/>
</dbReference>
<feature type="transmembrane region" description="Helical" evidence="7">
    <location>
        <begin position="291"/>
        <end position="313"/>
    </location>
</feature>
<feature type="transmembrane region" description="Helical" evidence="7">
    <location>
        <begin position="12"/>
        <end position="38"/>
    </location>
</feature>
<comment type="catalytic activity">
    <reaction evidence="7">
        <text>Na(+)(in) + 2 H(+)(out) = Na(+)(out) + 2 H(+)(in)</text>
        <dbReference type="Rhea" id="RHEA:29251"/>
        <dbReference type="ChEBI" id="CHEBI:15378"/>
        <dbReference type="ChEBI" id="CHEBI:29101"/>
    </reaction>
</comment>
<dbReference type="PANTHER" id="PTHR30341:SF0">
    <property type="entry name" value="NA(+)_H(+) ANTIPORTER NHAA"/>
    <property type="match status" value="1"/>
</dbReference>
<keyword evidence="4 7" id="KW-1133">Transmembrane helix</keyword>
<dbReference type="NCBIfam" id="TIGR00773">
    <property type="entry name" value="NhaA"/>
    <property type="match status" value="1"/>
</dbReference>
<sequence>MKVLNDFLKQGSASGILLILAALLAMIAANSPLAGFYQLLIDLPVSVQVGALVVDKPLLLWINDGLMAGFFFLVGLELKREIAEGQLSSVDNIMLPAVAAIGGMVVPAGIYAWICWGNDMAMQGWAIPAATDIAFAMGILALLGSRVPPALKLFLVSLAIIDDIGAIIIIAVFYTENIATVPLIIGAVCLPILFIMNRRNVTSTSAYLLIGAVLWLATLKSGVHATLAGVALAFFIPMRDNKNPEYSPLKELEHNLHSPVSYVVLPVFAFANSGIDLFALNMASLVHPVTLGITLGLFIGKQLGVFGFSWLLIKSGVAKLPSGVNFTQLYGVSILCGVGFTMSLFIGSLAFESTGMNQMFDERLGILAGSILSAIVGYLVLKNNLRKVAD</sequence>
<accession>A0ABW1XFV5</accession>
<feature type="transmembrane region" description="Helical" evidence="7">
    <location>
        <begin position="58"/>
        <end position="78"/>
    </location>
</feature>
<dbReference type="NCBIfam" id="NF007111">
    <property type="entry name" value="PRK09560.1"/>
    <property type="match status" value="1"/>
</dbReference>
<keyword evidence="7" id="KW-0813">Transport</keyword>
<evidence type="ECO:0000313" key="9">
    <source>
        <dbReference type="Proteomes" id="UP001596364"/>
    </source>
</evidence>
<evidence type="ECO:0000256" key="4">
    <source>
        <dbReference type="ARBA" id="ARBA00022989"/>
    </source>
</evidence>
<feature type="transmembrane region" description="Helical" evidence="7">
    <location>
        <begin position="179"/>
        <end position="196"/>
    </location>
</feature>
<dbReference type="EMBL" id="JBHSUS010000001">
    <property type="protein sequence ID" value="MFC6438943.1"/>
    <property type="molecule type" value="Genomic_DNA"/>
</dbReference>
<dbReference type="NCBIfam" id="NF007112">
    <property type="entry name" value="PRK09561.1"/>
    <property type="match status" value="1"/>
</dbReference>
<dbReference type="Proteomes" id="UP001596364">
    <property type="component" value="Unassembled WGS sequence"/>
</dbReference>
<evidence type="ECO:0000256" key="5">
    <source>
        <dbReference type="ARBA" id="ARBA00023136"/>
    </source>
</evidence>
<dbReference type="HAMAP" id="MF_01844">
    <property type="entry name" value="NhaA"/>
    <property type="match status" value="1"/>
</dbReference>
<feature type="transmembrane region" description="Helical" evidence="7">
    <location>
        <begin position="125"/>
        <end position="143"/>
    </location>
</feature>
<dbReference type="PANTHER" id="PTHR30341">
    <property type="entry name" value="SODIUM ION/PROTON ANTIPORTER NHAA-RELATED"/>
    <property type="match status" value="1"/>
</dbReference>
<dbReference type="Gene3D" id="1.20.1530.10">
    <property type="entry name" value="Na+/H+ antiporter like domain"/>
    <property type="match status" value="1"/>
</dbReference>
<keyword evidence="5 7" id="KW-0472">Membrane</keyword>
<comment type="function">
    <text evidence="7">Na(+)/H(+) antiporter that extrudes sodium in exchange for external protons.</text>
</comment>
<evidence type="ECO:0000256" key="6">
    <source>
        <dbReference type="ARBA" id="ARBA00023201"/>
    </source>
</evidence>
<evidence type="ECO:0000256" key="3">
    <source>
        <dbReference type="ARBA" id="ARBA00022692"/>
    </source>
</evidence>
<dbReference type="Pfam" id="PF06965">
    <property type="entry name" value="Na_H_antiport_1"/>
    <property type="match status" value="1"/>
</dbReference>
<keyword evidence="9" id="KW-1185">Reference proteome</keyword>
<reference evidence="9" key="1">
    <citation type="journal article" date="2019" name="Int. J. Syst. Evol. Microbiol.">
        <title>The Global Catalogue of Microorganisms (GCM) 10K type strain sequencing project: providing services to taxonomists for standard genome sequencing and annotation.</title>
        <authorList>
            <consortium name="The Broad Institute Genomics Platform"/>
            <consortium name="The Broad Institute Genome Sequencing Center for Infectious Disease"/>
            <person name="Wu L."/>
            <person name="Ma J."/>
        </authorList>
    </citation>
    <scope>NUCLEOTIDE SEQUENCE [LARGE SCALE GENOMIC DNA]</scope>
    <source>
        <strain evidence="9">CGMCC 1.16031</strain>
    </source>
</reference>
<dbReference type="InterPro" id="IPR023171">
    <property type="entry name" value="Na/H_antiporter_dom_sf"/>
</dbReference>
<evidence type="ECO:0000256" key="7">
    <source>
        <dbReference type="HAMAP-Rule" id="MF_01844"/>
    </source>
</evidence>
<feature type="transmembrane region" description="Helical" evidence="7">
    <location>
        <begin position="329"/>
        <end position="351"/>
    </location>
</feature>
<keyword evidence="6 7" id="KW-0739">Sodium transport</keyword>
<dbReference type="InterPro" id="IPR004670">
    <property type="entry name" value="NhaA"/>
</dbReference>
<evidence type="ECO:0000256" key="2">
    <source>
        <dbReference type="ARBA" id="ARBA00022475"/>
    </source>
</evidence>
<gene>
    <name evidence="7 8" type="primary">nhaA</name>
    <name evidence="8" type="ORF">ACFP85_02090</name>
</gene>
<keyword evidence="7" id="KW-0050">Antiport</keyword>
<name>A0ABW1XFV5_9ALTE</name>
<proteinExistence type="inferred from homology"/>
<evidence type="ECO:0000313" key="8">
    <source>
        <dbReference type="EMBL" id="MFC6438943.1"/>
    </source>
</evidence>
<feature type="transmembrane region" description="Helical" evidence="7">
    <location>
        <begin position="363"/>
        <end position="381"/>
    </location>
</feature>
<keyword evidence="3 7" id="KW-0812">Transmembrane</keyword>
<keyword evidence="7" id="KW-0406">Ion transport</keyword>
<protein>
    <recommendedName>
        <fullName evidence="7">Na(+)/H(+) antiporter NhaA</fullName>
    </recommendedName>
    <alternativeName>
        <fullName evidence="7">Sodium/proton antiporter NhaA</fullName>
    </alternativeName>
</protein>
<feature type="transmembrane region" description="Helical" evidence="7">
    <location>
        <begin position="150"/>
        <end position="173"/>
    </location>
</feature>